<evidence type="ECO:0000259" key="1">
    <source>
        <dbReference type="Pfam" id="PF13175"/>
    </source>
</evidence>
<dbReference type="KEGG" id="ceu:A7L45_04945"/>
<dbReference type="OrthoDB" id="9809324at2"/>
<evidence type="ECO:0000313" key="3">
    <source>
        <dbReference type="Proteomes" id="UP000182569"/>
    </source>
</evidence>
<dbReference type="RefSeq" id="WP_071611749.1">
    <property type="nucleotide sequence ID" value="NZ_CP015756.1"/>
</dbReference>
<organism evidence="2 3">
    <name type="scientific">Clostridium estertheticum subsp. estertheticum</name>
    <dbReference type="NCBI Taxonomy" id="1552"/>
    <lineage>
        <taxon>Bacteria</taxon>
        <taxon>Bacillati</taxon>
        <taxon>Bacillota</taxon>
        <taxon>Clostridia</taxon>
        <taxon>Eubacteriales</taxon>
        <taxon>Clostridiaceae</taxon>
        <taxon>Clostridium</taxon>
    </lineage>
</organism>
<evidence type="ECO:0000313" key="2">
    <source>
        <dbReference type="EMBL" id="APC39456.1"/>
    </source>
</evidence>
<dbReference type="PANTHER" id="PTHR40396">
    <property type="entry name" value="ATPASE-LIKE PROTEIN"/>
    <property type="match status" value="1"/>
</dbReference>
<dbReference type="Pfam" id="PF13175">
    <property type="entry name" value="AAA_15"/>
    <property type="match status" value="1"/>
</dbReference>
<dbReference type="InterPro" id="IPR041685">
    <property type="entry name" value="AAA_GajA/Old/RecF-like"/>
</dbReference>
<dbReference type="STRING" id="1552.A7L45_04945"/>
<reference evidence="3" key="1">
    <citation type="journal article" date="2016" name="Front. Microbiol.">
        <title>Complete Genome Sequence of Clostridium estertheticum DSM 8809, a Microbe Identified in Spoiled Vacuum Packed Beef.</title>
        <authorList>
            <person name="Yu Z."/>
            <person name="Gunn L."/>
            <person name="Brennan E."/>
            <person name="Reid R."/>
            <person name="Wall P.G."/>
            <person name="Gaora O.P."/>
            <person name="Hurley D."/>
            <person name="Bolton D."/>
            <person name="Fanning S."/>
        </authorList>
    </citation>
    <scope>NUCLEOTIDE SEQUENCE [LARGE SCALE GENOMIC DNA]</scope>
    <source>
        <strain evidence="3">DSM 8809</strain>
    </source>
</reference>
<dbReference type="SUPFAM" id="SSF52540">
    <property type="entry name" value="P-loop containing nucleoside triphosphate hydrolases"/>
    <property type="match status" value="1"/>
</dbReference>
<name>A0A1J0GEN2_9CLOT</name>
<dbReference type="InterPro" id="IPR027417">
    <property type="entry name" value="P-loop_NTPase"/>
</dbReference>
<dbReference type="Proteomes" id="UP000182569">
    <property type="component" value="Chromosome"/>
</dbReference>
<keyword evidence="3" id="KW-1185">Reference proteome</keyword>
<proteinExistence type="predicted"/>
<dbReference type="Gene3D" id="3.40.50.300">
    <property type="entry name" value="P-loop containing nucleotide triphosphate hydrolases"/>
    <property type="match status" value="2"/>
</dbReference>
<gene>
    <name evidence="2" type="ORF">A7L45_04945</name>
</gene>
<dbReference type="EMBL" id="CP015756">
    <property type="protein sequence ID" value="APC39456.1"/>
    <property type="molecule type" value="Genomic_DNA"/>
</dbReference>
<sequence length="460" mass="53232">MTKTIIRIQKIELTGFKNIQEGIIDLSGYRQKKYYSAKSDIIGIYGQNGSGKTTIVEAFKLFKIIASGEKLPEDIKNYIHELEESATLKFVFYIELKDQRLLVYYQFSLRRKEGFAELYNEKLSYSQINEDNKKRKIDIIEYLIDLKDTYILPKARYNELIRNNKENEFNLEVGKRLSIKEKTSFIFNDSLEEIFKSNSMSNDYFNVINVIKHFARVNLFVITNEHSATISLNYMPLSFRMEDEDCVTSGDIAINLLGTSNIDKKRYNIATRIIKQLNMVLSTIIPNLQLEINNLGNEISKNGKEVVRIQLLSIKKDIKIPLKYESEGIKKIISILSTLISMFNNPAICLIVDELDAGIFEYLLGELLKIIEQEGKGQFIFTSHNLRPLEMLEKESLVFSTTNPQNRFIRIMNVKSNNNLRNVYLRGVDLGGLNECIYEETNSFEIAHAFRKAGDILYEE</sequence>
<dbReference type="PANTHER" id="PTHR40396:SF1">
    <property type="entry name" value="ATPASE AAA-TYPE CORE DOMAIN-CONTAINING PROTEIN"/>
    <property type="match status" value="1"/>
</dbReference>
<protein>
    <recommendedName>
        <fullName evidence="1">Endonuclease GajA/Old nuclease/RecF-like AAA domain-containing protein</fullName>
    </recommendedName>
</protein>
<feature type="domain" description="Endonuclease GajA/Old nuclease/RecF-like AAA" evidence="1">
    <location>
        <begin position="8"/>
        <end position="385"/>
    </location>
</feature>
<dbReference type="AlphaFoldDB" id="A0A1J0GEN2"/>
<accession>A0A1J0GEN2</accession>